<name>A0ABC8LVU6_ERUVS</name>
<sequence>MGIQRSTYNVIVVSIIVMLLITGHDPRFYKFQILEEHKERSEARPGVNADSYCPGVCQPGVEPVCSTLCGNLGFPQGYCQGLTCCCNQFPSPPPPPPPSPPCPNHC</sequence>
<gene>
    <name evidence="2" type="ORF">ERUC_LOCUS40482</name>
</gene>
<accession>A0ABC8LVU6</accession>
<keyword evidence="1" id="KW-1133">Transmembrane helix</keyword>
<feature type="transmembrane region" description="Helical" evidence="1">
    <location>
        <begin position="6"/>
        <end position="23"/>
    </location>
</feature>
<organism evidence="2 3">
    <name type="scientific">Eruca vesicaria subsp. sativa</name>
    <name type="common">Garden rocket</name>
    <name type="synonym">Eruca sativa</name>
    <dbReference type="NCBI Taxonomy" id="29727"/>
    <lineage>
        <taxon>Eukaryota</taxon>
        <taxon>Viridiplantae</taxon>
        <taxon>Streptophyta</taxon>
        <taxon>Embryophyta</taxon>
        <taxon>Tracheophyta</taxon>
        <taxon>Spermatophyta</taxon>
        <taxon>Magnoliopsida</taxon>
        <taxon>eudicotyledons</taxon>
        <taxon>Gunneridae</taxon>
        <taxon>Pentapetalae</taxon>
        <taxon>rosids</taxon>
        <taxon>malvids</taxon>
        <taxon>Brassicales</taxon>
        <taxon>Brassicaceae</taxon>
        <taxon>Brassiceae</taxon>
        <taxon>Eruca</taxon>
    </lineage>
</organism>
<reference evidence="2 3" key="1">
    <citation type="submission" date="2022-03" db="EMBL/GenBank/DDBJ databases">
        <authorList>
            <person name="Macdonald S."/>
            <person name="Ahmed S."/>
            <person name="Newling K."/>
        </authorList>
    </citation>
    <scope>NUCLEOTIDE SEQUENCE [LARGE SCALE GENOMIC DNA]</scope>
</reference>
<evidence type="ECO:0000313" key="3">
    <source>
        <dbReference type="Proteomes" id="UP001642260"/>
    </source>
</evidence>
<evidence type="ECO:0000256" key="1">
    <source>
        <dbReference type="SAM" id="Phobius"/>
    </source>
</evidence>
<keyword evidence="3" id="KW-1185">Reference proteome</keyword>
<dbReference type="AlphaFoldDB" id="A0ABC8LVU6"/>
<dbReference type="EMBL" id="CAKOAT010775154">
    <property type="protein sequence ID" value="CAH8387999.1"/>
    <property type="molecule type" value="Genomic_DNA"/>
</dbReference>
<protein>
    <submittedName>
        <fullName evidence="2">Uncharacterized protein</fullName>
    </submittedName>
</protein>
<evidence type="ECO:0000313" key="2">
    <source>
        <dbReference type="EMBL" id="CAH8387999.1"/>
    </source>
</evidence>
<keyword evidence="1" id="KW-0472">Membrane</keyword>
<dbReference type="Proteomes" id="UP001642260">
    <property type="component" value="Unassembled WGS sequence"/>
</dbReference>
<proteinExistence type="predicted"/>
<comment type="caution">
    <text evidence="2">The sequence shown here is derived from an EMBL/GenBank/DDBJ whole genome shotgun (WGS) entry which is preliminary data.</text>
</comment>
<keyword evidence="1" id="KW-0812">Transmembrane</keyword>